<keyword evidence="6" id="KW-0371">Homeobox</keyword>
<dbReference type="PROSITE" id="PS50090">
    <property type="entry name" value="MYB_LIKE"/>
    <property type="match status" value="1"/>
</dbReference>
<dbReference type="PANTHER" id="PTHR45614">
    <property type="entry name" value="MYB PROTEIN-RELATED"/>
    <property type="match status" value="1"/>
</dbReference>
<dbReference type="PROSITE" id="PS51294">
    <property type="entry name" value="HTH_MYB"/>
    <property type="match status" value="1"/>
</dbReference>
<dbReference type="InterPro" id="IPR017930">
    <property type="entry name" value="Myb_dom"/>
</dbReference>
<evidence type="ECO:0000259" key="4">
    <source>
        <dbReference type="PROSITE" id="PS50090"/>
    </source>
</evidence>
<dbReference type="SUPFAM" id="SSF46689">
    <property type="entry name" value="Homeodomain-like"/>
    <property type="match status" value="1"/>
</dbReference>
<dbReference type="STRING" id="35608.A0A2U1M6M1"/>
<keyword evidence="7" id="KW-1185">Reference proteome</keyword>
<dbReference type="GO" id="GO:0000978">
    <property type="term" value="F:RNA polymerase II cis-regulatory region sequence-specific DNA binding"/>
    <property type="evidence" value="ECO:0007669"/>
    <property type="project" value="TreeGrafter"/>
</dbReference>
<dbReference type="EMBL" id="PKPP01006325">
    <property type="protein sequence ID" value="PWA56891.1"/>
    <property type="molecule type" value="Genomic_DNA"/>
</dbReference>
<accession>A0A2U1M6M1</accession>
<feature type="domain" description="Myb-like" evidence="4">
    <location>
        <begin position="83"/>
        <end position="128"/>
    </location>
</feature>
<dbReference type="InterPro" id="IPR050560">
    <property type="entry name" value="MYB_TF"/>
</dbReference>
<dbReference type="CDD" id="cd00167">
    <property type="entry name" value="SANT"/>
    <property type="match status" value="1"/>
</dbReference>
<feature type="domain" description="HTH myb-type" evidence="5">
    <location>
        <begin position="83"/>
        <end position="132"/>
    </location>
</feature>
<dbReference type="SMART" id="SM00717">
    <property type="entry name" value="SANT"/>
    <property type="match status" value="1"/>
</dbReference>
<evidence type="ECO:0000259" key="5">
    <source>
        <dbReference type="PROSITE" id="PS51294"/>
    </source>
</evidence>
<sequence>MDQAVAQQFNLMFGSAFGNYPDEVSCLRSVEKVHQQKGNGRKNKVRRKTSKGRRKTLIVKGQWNSDEDRSRYLQVVGAIGEAKDAWSEEEDKLLIAIHKEVGNKWSEIARRLPGRSENTIKNHWNATKRRQLSSRRRGKTKYQSLLQEYIRSVPSSSSEDQMNVSINNDNEPQMVSAPVPSLQASFVSDVNALSPLEEYNLGSMLGYVPDWSMLNESSYDYDHVPSHLAIKINSAPCDYRVANKPNSTTSA</sequence>
<evidence type="ECO:0000256" key="1">
    <source>
        <dbReference type="ARBA" id="ARBA00004123"/>
    </source>
</evidence>
<evidence type="ECO:0000256" key="2">
    <source>
        <dbReference type="ARBA" id="ARBA00023242"/>
    </source>
</evidence>
<name>A0A2U1M6M1_ARTAN</name>
<feature type="compositionally biased region" description="Basic residues" evidence="3">
    <location>
        <begin position="39"/>
        <end position="53"/>
    </location>
</feature>
<proteinExistence type="predicted"/>
<gene>
    <name evidence="6" type="ORF">CTI12_AA412000</name>
</gene>
<evidence type="ECO:0000313" key="7">
    <source>
        <dbReference type="Proteomes" id="UP000245207"/>
    </source>
</evidence>
<dbReference type="AlphaFoldDB" id="A0A2U1M6M1"/>
<dbReference type="InterPro" id="IPR001005">
    <property type="entry name" value="SANT/Myb"/>
</dbReference>
<evidence type="ECO:0000256" key="3">
    <source>
        <dbReference type="SAM" id="MobiDB-lite"/>
    </source>
</evidence>
<dbReference type="PANTHER" id="PTHR45614:SF273">
    <property type="entry name" value="MYB DOMAIN PROTEIN 100-RELATED"/>
    <property type="match status" value="1"/>
</dbReference>
<dbReference type="InterPro" id="IPR009057">
    <property type="entry name" value="Homeodomain-like_sf"/>
</dbReference>
<dbReference type="Proteomes" id="UP000245207">
    <property type="component" value="Unassembled WGS sequence"/>
</dbReference>
<dbReference type="Gene3D" id="1.10.10.60">
    <property type="entry name" value="Homeodomain-like"/>
    <property type="match status" value="1"/>
</dbReference>
<evidence type="ECO:0000313" key="6">
    <source>
        <dbReference type="EMBL" id="PWA56891.1"/>
    </source>
</evidence>
<comment type="caution">
    <text evidence="6">The sequence shown here is derived from an EMBL/GenBank/DDBJ whole genome shotgun (WGS) entry which is preliminary data.</text>
</comment>
<dbReference type="Pfam" id="PF00249">
    <property type="entry name" value="Myb_DNA-binding"/>
    <property type="match status" value="1"/>
</dbReference>
<protein>
    <submittedName>
        <fullName evidence="6">Homeodomain-like protein</fullName>
    </submittedName>
</protein>
<dbReference type="GO" id="GO:0000981">
    <property type="term" value="F:DNA-binding transcription factor activity, RNA polymerase II-specific"/>
    <property type="evidence" value="ECO:0007669"/>
    <property type="project" value="TreeGrafter"/>
</dbReference>
<reference evidence="6 7" key="1">
    <citation type="journal article" date="2018" name="Mol. Plant">
        <title>The genome of Artemisia annua provides insight into the evolution of Asteraceae family and artemisinin biosynthesis.</title>
        <authorList>
            <person name="Shen Q."/>
            <person name="Zhang L."/>
            <person name="Liao Z."/>
            <person name="Wang S."/>
            <person name="Yan T."/>
            <person name="Shi P."/>
            <person name="Liu M."/>
            <person name="Fu X."/>
            <person name="Pan Q."/>
            <person name="Wang Y."/>
            <person name="Lv Z."/>
            <person name="Lu X."/>
            <person name="Zhang F."/>
            <person name="Jiang W."/>
            <person name="Ma Y."/>
            <person name="Chen M."/>
            <person name="Hao X."/>
            <person name="Li L."/>
            <person name="Tang Y."/>
            <person name="Lv G."/>
            <person name="Zhou Y."/>
            <person name="Sun X."/>
            <person name="Brodelius P.E."/>
            <person name="Rose J.K.C."/>
            <person name="Tang K."/>
        </authorList>
    </citation>
    <scope>NUCLEOTIDE SEQUENCE [LARGE SCALE GENOMIC DNA]</scope>
    <source>
        <strain evidence="7">cv. Huhao1</strain>
        <tissue evidence="6">Leaf</tissue>
    </source>
</reference>
<keyword evidence="2" id="KW-0539">Nucleus</keyword>
<organism evidence="6 7">
    <name type="scientific">Artemisia annua</name>
    <name type="common">Sweet wormwood</name>
    <dbReference type="NCBI Taxonomy" id="35608"/>
    <lineage>
        <taxon>Eukaryota</taxon>
        <taxon>Viridiplantae</taxon>
        <taxon>Streptophyta</taxon>
        <taxon>Embryophyta</taxon>
        <taxon>Tracheophyta</taxon>
        <taxon>Spermatophyta</taxon>
        <taxon>Magnoliopsida</taxon>
        <taxon>eudicotyledons</taxon>
        <taxon>Gunneridae</taxon>
        <taxon>Pentapetalae</taxon>
        <taxon>asterids</taxon>
        <taxon>campanulids</taxon>
        <taxon>Asterales</taxon>
        <taxon>Asteraceae</taxon>
        <taxon>Asteroideae</taxon>
        <taxon>Anthemideae</taxon>
        <taxon>Artemisiinae</taxon>
        <taxon>Artemisia</taxon>
    </lineage>
</organism>
<feature type="region of interest" description="Disordered" evidence="3">
    <location>
        <begin position="34"/>
        <end position="53"/>
    </location>
</feature>
<comment type="subcellular location">
    <subcellularLocation>
        <location evidence="1">Nucleus</location>
    </subcellularLocation>
</comment>
<keyword evidence="6" id="KW-0238">DNA-binding</keyword>
<dbReference type="GO" id="GO:0005634">
    <property type="term" value="C:nucleus"/>
    <property type="evidence" value="ECO:0007669"/>
    <property type="project" value="UniProtKB-SubCell"/>
</dbReference>
<dbReference type="OrthoDB" id="2143914at2759"/>